<keyword evidence="2" id="KW-1185">Reference proteome</keyword>
<dbReference type="EMBL" id="RDQH01000332">
    <property type="protein sequence ID" value="RXH96112.1"/>
    <property type="molecule type" value="Genomic_DNA"/>
</dbReference>
<dbReference type="Proteomes" id="UP000290289">
    <property type="component" value="Chromosome 6"/>
</dbReference>
<evidence type="ECO:0000313" key="1">
    <source>
        <dbReference type="EMBL" id="RXH96112.1"/>
    </source>
</evidence>
<proteinExistence type="predicted"/>
<organism evidence="1 2">
    <name type="scientific">Malus domestica</name>
    <name type="common">Apple</name>
    <name type="synonym">Pyrus malus</name>
    <dbReference type="NCBI Taxonomy" id="3750"/>
    <lineage>
        <taxon>Eukaryota</taxon>
        <taxon>Viridiplantae</taxon>
        <taxon>Streptophyta</taxon>
        <taxon>Embryophyta</taxon>
        <taxon>Tracheophyta</taxon>
        <taxon>Spermatophyta</taxon>
        <taxon>Magnoliopsida</taxon>
        <taxon>eudicotyledons</taxon>
        <taxon>Gunneridae</taxon>
        <taxon>Pentapetalae</taxon>
        <taxon>rosids</taxon>
        <taxon>fabids</taxon>
        <taxon>Rosales</taxon>
        <taxon>Rosaceae</taxon>
        <taxon>Amygdaloideae</taxon>
        <taxon>Maleae</taxon>
        <taxon>Malus</taxon>
    </lineage>
</organism>
<protein>
    <submittedName>
        <fullName evidence="1">Uncharacterized protein</fullName>
    </submittedName>
</protein>
<accession>A0A498JR97</accession>
<reference evidence="1 2" key="1">
    <citation type="submission" date="2018-10" db="EMBL/GenBank/DDBJ databases">
        <title>A high-quality apple genome assembly.</title>
        <authorList>
            <person name="Hu J."/>
        </authorList>
    </citation>
    <scope>NUCLEOTIDE SEQUENCE [LARGE SCALE GENOMIC DNA]</scope>
    <source>
        <strain evidence="2">cv. HFTH1</strain>
        <tissue evidence="1">Young leaf</tissue>
    </source>
</reference>
<dbReference type="AlphaFoldDB" id="A0A498JR97"/>
<name>A0A498JR97_MALDO</name>
<dbReference type="STRING" id="3750.A0A498JR97"/>
<gene>
    <name evidence="1" type="ORF">DVH24_008612</name>
</gene>
<evidence type="ECO:0000313" key="2">
    <source>
        <dbReference type="Proteomes" id="UP000290289"/>
    </source>
</evidence>
<comment type="caution">
    <text evidence="1">The sequence shown here is derived from an EMBL/GenBank/DDBJ whole genome shotgun (WGS) entry which is preliminary data.</text>
</comment>
<sequence>MKKLAMWPEYYLSQMHGEVLYIVRELRVLWDCCSSSWVDSDKLQHQDYGTLLMEEAERFASQEHR</sequence>